<sequence>MKILFDANGGDNAPFEIVKGAIDARNELGVEIAFVGNEDSIRSSLNKLNEKAEIVNASENIENNEEPAFALRKKKDSSTVVGLSLLKEKKYDAFVSAGSTGALLAGGLFIIGRIDNVKRAVLPTSIPNLKGSTLVIDSGANMDCSEDLLLQFAKMGDQYLKINGIENPRVGLLNVGVEEHKGNTLTKAVYPLLKDSGLNFIGNVEARDLSLGVCDLVVCDGFIGNVLLKTTEGTAYFVSKMLESLVGKANLSSEMLKEVGSLMIKAKKSLDYSEIGGALLLGIKEIVIKAHGSSDSKAIRNATKQALQAYETKIVEKIGLIFNR</sequence>
<dbReference type="Proteomes" id="UP000254777">
    <property type="component" value="Unassembled WGS sequence"/>
</dbReference>
<keyword evidence="7 10" id="KW-1208">Phospholipid metabolism</keyword>
<evidence type="ECO:0000256" key="7">
    <source>
        <dbReference type="ARBA" id="ARBA00023264"/>
    </source>
</evidence>
<evidence type="ECO:0000256" key="6">
    <source>
        <dbReference type="ARBA" id="ARBA00023209"/>
    </source>
</evidence>
<dbReference type="RefSeq" id="WP_115312261.1">
    <property type="nucleotide sequence ID" value="NZ_UGTH01000001.1"/>
</dbReference>
<dbReference type="PIRSF" id="PIRSF002465">
    <property type="entry name" value="Phsphlp_syn_PlsX"/>
    <property type="match status" value="1"/>
</dbReference>
<comment type="catalytic activity">
    <reaction evidence="1 10">
        <text>a fatty acyl-[ACP] + phosphate = an acyl phosphate + holo-[ACP]</text>
        <dbReference type="Rhea" id="RHEA:42292"/>
        <dbReference type="Rhea" id="RHEA-COMP:9685"/>
        <dbReference type="Rhea" id="RHEA-COMP:14125"/>
        <dbReference type="ChEBI" id="CHEBI:43474"/>
        <dbReference type="ChEBI" id="CHEBI:59918"/>
        <dbReference type="ChEBI" id="CHEBI:64479"/>
        <dbReference type="ChEBI" id="CHEBI:138651"/>
        <dbReference type="EC" id="2.3.1.274"/>
    </reaction>
</comment>
<keyword evidence="4 10" id="KW-0808">Transferase</keyword>
<evidence type="ECO:0000313" key="11">
    <source>
        <dbReference type="EMBL" id="SUB76169.1"/>
    </source>
</evidence>
<dbReference type="InterPro" id="IPR003664">
    <property type="entry name" value="FA_synthesis"/>
</dbReference>
<evidence type="ECO:0000256" key="1">
    <source>
        <dbReference type="ARBA" id="ARBA00001232"/>
    </source>
</evidence>
<comment type="subcellular location">
    <subcellularLocation>
        <location evidence="10">Cytoplasm</location>
    </subcellularLocation>
    <text evidence="10">Associated with the membrane possibly through PlsY.</text>
</comment>
<dbReference type="Gene3D" id="3.40.718.10">
    <property type="entry name" value="Isopropylmalate Dehydrogenase"/>
    <property type="match status" value="1"/>
</dbReference>
<evidence type="ECO:0000256" key="4">
    <source>
        <dbReference type="ARBA" id="ARBA00022679"/>
    </source>
</evidence>
<evidence type="ECO:0000256" key="9">
    <source>
        <dbReference type="ARBA" id="ARBA00046608"/>
    </source>
</evidence>
<dbReference type="GO" id="GO:0043811">
    <property type="term" value="F:phosphate:acyl-[acyl carrier protein] acyltransferase activity"/>
    <property type="evidence" value="ECO:0007669"/>
    <property type="project" value="UniProtKB-UniRule"/>
</dbReference>
<dbReference type="GO" id="GO:0008654">
    <property type="term" value="P:phospholipid biosynthetic process"/>
    <property type="evidence" value="ECO:0007669"/>
    <property type="project" value="UniProtKB-KW"/>
</dbReference>
<evidence type="ECO:0000256" key="2">
    <source>
        <dbReference type="ARBA" id="ARBA00022490"/>
    </source>
</evidence>
<gene>
    <name evidence="10 11" type="primary">plsX</name>
    <name evidence="11" type="ORF">NCTC11088_01981</name>
</gene>
<keyword evidence="2 10" id="KW-0963">Cytoplasm</keyword>
<proteinExistence type="inferred from homology"/>
<name>A0A379DE65_9FIRM</name>
<keyword evidence="11" id="KW-0012">Acyltransferase</keyword>
<dbReference type="Pfam" id="PF02504">
    <property type="entry name" value="FA_synthesis"/>
    <property type="match status" value="1"/>
</dbReference>
<evidence type="ECO:0000256" key="8">
    <source>
        <dbReference type="ARBA" id="ARBA00024069"/>
    </source>
</evidence>
<dbReference type="SUPFAM" id="SSF53659">
    <property type="entry name" value="Isocitrate/Isopropylmalate dehydrogenase-like"/>
    <property type="match status" value="1"/>
</dbReference>
<accession>A0A379DE65</accession>
<evidence type="ECO:0000313" key="12">
    <source>
        <dbReference type="Proteomes" id="UP000254777"/>
    </source>
</evidence>
<comment type="function">
    <text evidence="10">Catalyzes the reversible formation of acyl-phosphate (acyl-PO(4)) from acyl-[acyl-carrier-protein] (acyl-ACP). This enzyme utilizes acyl-ACP as fatty acyl donor, but not acyl-CoA.</text>
</comment>
<comment type="subunit">
    <text evidence="9 10">Homodimer. Probably interacts with PlsY.</text>
</comment>
<keyword evidence="3 10" id="KW-0444">Lipid biosynthesis</keyword>
<protein>
    <recommendedName>
        <fullName evidence="8 10">Phosphate acyltransferase</fullName>
        <ecNumber evidence="8 10">2.3.1.274</ecNumber>
    </recommendedName>
    <alternativeName>
        <fullName evidence="10">Acyl-ACP phosphotransacylase</fullName>
    </alternativeName>
    <alternativeName>
        <fullName evidence="10">Acyl-[acyl-carrier-protein]--phosphate acyltransferase</fullName>
    </alternativeName>
    <alternativeName>
        <fullName evidence="10">Phosphate-acyl-ACP acyltransferase</fullName>
    </alternativeName>
</protein>
<dbReference type="InterPro" id="IPR012281">
    <property type="entry name" value="Phospholipid_synth_PlsX-like"/>
</dbReference>
<comment type="similarity">
    <text evidence="10">Belongs to the PlsX family.</text>
</comment>
<dbReference type="EMBL" id="UGTH01000001">
    <property type="protein sequence ID" value="SUB76169.1"/>
    <property type="molecule type" value="Genomic_DNA"/>
</dbReference>
<organism evidence="11 12">
    <name type="scientific">Peptoniphilus indolicus</name>
    <dbReference type="NCBI Taxonomy" id="33030"/>
    <lineage>
        <taxon>Bacteria</taxon>
        <taxon>Bacillati</taxon>
        <taxon>Bacillota</taxon>
        <taxon>Tissierellia</taxon>
        <taxon>Tissierellales</taxon>
        <taxon>Peptoniphilaceae</taxon>
        <taxon>Peptoniphilus</taxon>
    </lineage>
</organism>
<dbReference type="GO" id="GO:0006633">
    <property type="term" value="P:fatty acid biosynthetic process"/>
    <property type="evidence" value="ECO:0007669"/>
    <property type="project" value="UniProtKB-UniRule"/>
</dbReference>
<dbReference type="HAMAP" id="MF_00019">
    <property type="entry name" value="PlsX"/>
    <property type="match status" value="1"/>
</dbReference>
<dbReference type="EC" id="2.3.1.274" evidence="8 10"/>
<evidence type="ECO:0000256" key="5">
    <source>
        <dbReference type="ARBA" id="ARBA00023098"/>
    </source>
</evidence>
<comment type="pathway">
    <text evidence="10">Lipid metabolism; phospholipid metabolism.</text>
</comment>
<keyword evidence="5 10" id="KW-0443">Lipid metabolism</keyword>
<dbReference type="NCBIfam" id="TIGR00182">
    <property type="entry name" value="plsX"/>
    <property type="match status" value="1"/>
</dbReference>
<dbReference type="PANTHER" id="PTHR30100">
    <property type="entry name" value="FATTY ACID/PHOSPHOLIPID SYNTHESIS PROTEIN PLSX"/>
    <property type="match status" value="1"/>
</dbReference>
<dbReference type="PANTHER" id="PTHR30100:SF1">
    <property type="entry name" value="PHOSPHATE ACYLTRANSFERASE"/>
    <property type="match status" value="1"/>
</dbReference>
<evidence type="ECO:0000256" key="10">
    <source>
        <dbReference type="HAMAP-Rule" id="MF_00019"/>
    </source>
</evidence>
<dbReference type="GO" id="GO:0005737">
    <property type="term" value="C:cytoplasm"/>
    <property type="evidence" value="ECO:0007669"/>
    <property type="project" value="UniProtKB-SubCell"/>
</dbReference>
<dbReference type="AlphaFoldDB" id="A0A379DE65"/>
<reference evidence="11 12" key="1">
    <citation type="submission" date="2018-06" db="EMBL/GenBank/DDBJ databases">
        <authorList>
            <consortium name="Pathogen Informatics"/>
            <person name="Doyle S."/>
        </authorList>
    </citation>
    <scope>NUCLEOTIDE SEQUENCE [LARGE SCALE GENOMIC DNA]</scope>
    <source>
        <strain evidence="11 12">NCTC11088</strain>
    </source>
</reference>
<dbReference type="UniPathway" id="UPA00085"/>
<keyword evidence="6 10" id="KW-0594">Phospholipid biosynthesis</keyword>
<evidence type="ECO:0000256" key="3">
    <source>
        <dbReference type="ARBA" id="ARBA00022516"/>
    </source>
</evidence>